<organism evidence="9 10">
    <name type="scientific">Aspergillus tanneri</name>
    <dbReference type="NCBI Taxonomy" id="1220188"/>
    <lineage>
        <taxon>Eukaryota</taxon>
        <taxon>Fungi</taxon>
        <taxon>Dikarya</taxon>
        <taxon>Ascomycota</taxon>
        <taxon>Pezizomycotina</taxon>
        <taxon>Eurotiomycetes</taxon>
        <taxon>Eurotiomycetidae</taxon>
        <taxon>Eurotiales</taxon>
        <taxon>Aspergillaceae</taxon>
        <taxon>Aspergillus</taxon>
        <taxon>Aspergillus subgen. Circumdati</taxon>
    </lineage>
</organism>
<evidence type="ECO:0000256" key="5">
    <source>
        <dbReference type="ARBA" id="ARBA00022946"/>
    </source>
</evidence>
<comment type="function">
    <text evidence="1">Probable mitochondrial mRNA stabilization factor.</text>
</comment>
<reference evidence="9 10" key="1">
    <citation type="submission" date="2019-03" db="EMBL/GenBank/DDBJ databases">
        <title>The genome sequence of a newly discovered highly antifungal drug resistant Aspergillus species, Aspergillus tanneri NIH 1004.</title>
        <authorList>
            <person name="Mounaud S."/>
            <person name="Singh I."/>
            <person name="Joardar V."/>
            <person name="Pakala S."/>
            <person name="Pakala S."/>
            <person name="Venepally P."/>
            <person name="Hoover J."/>
            <person name="Nierman W."/>
            <person name="Chung J."/>
            <person name="Losada L."/>
        </authorList>
    </citation>
    <scope>NUCLEOTIDE SEQUENCE [LARGE SCALE GENOMIC DNA]</scope>
    <source>
        <strain evidence="9 10">NIH1004</strain>
    </source>
</reference>
<comment type="caution">
    <text evidence="9">The sequence shown here is derived from an EMBL/GenBank/DDBJ whole genome shotgun (WGS) entry which is preliminary data.</text>
</comment>
<dbReference type="InterPro" id="IPR043519">
    <property type="entry name" value="NT_sf"/>
</dbReference>
<evidence type="ECO:0000256" key="2">
    <source>
        <dbReference type="ARBA" id="ARBA00004443"/>
    </source>
</evidence>
<keyword evidence="6 8" id="KW-0496">Mitochondrion</keyword>
<evidence type="ECO:0000256" key="1">
    <source>
        <dbReference type="ARBA" id="ARBA00003470"/>
    </source>
</evidence>
<dbReference type="PANTHER" id="PTHR28087:SF1">
    <property type="entry name" value="ATPASE SYNTHESIS PROTEIN 25, MITOCHONDRIAL"/>
    <property type="match status" value="1"/>
</dbReference>
<dbReference type="GO" id="GO:0048255">
    <property type="term" value="P:mRNA stabilization"/>
    <property type="evidence" value="ECO:0007669"/>
    <property type="project" value="TreeGrafter"/>
</dbReference>
<dbReference type="GO" id="GO:0005743">
    <property type="term" value="C:mitochondrial inner membrane"/>
    <property type="evidence" value="ECO:0007669"/>
    <property type="project" value="UniProtKB-SubCell"/>
</dbReference>
<evidence type="ECO:0000313" key="10">
    <source>
        <dbReference type="Proteomes" id="UP000308092"/>
    </source>
</evidence>
<dbReference type="InterPro" id="IPR040152">
    <property type="entry name" value="Atp25"/>
</dbReference>
<dbReference type="EMBL" id="SOSA01000008">
    <property type="protein sequence ID" value="THC99993.1"/>
    <property type="molecule type" value="Genomic_DNA"/>
</dbReference>
<dbReference type="Proteomes" id="UP000308092">
    <property type="component" value="Unassembled WGS sequence"/>
</dbReference>
<keyword evidence="5 8" id="KW-0809">Transit peptide</keyword>
<evidence type="ECO:0000313" key="9">
    <source>
        <dbReference type="EMBL" id="THC99993.1"/>
    </source>
</evidence>
<dbReference type="FunFam" id="3.30.460.10:FF:000044">
    <property type="entry name" value="ATPase synthesis protein 25, mitochondrial"/>
    <property type="match status" value="1"/>
</dbReference>
<comment type="subcellular location">
    <subcellularLocation>
        <location evidence="2 8">Mitochondrion inner membrane</location>
        <topology evidence="2 8">Peripheral membrane protein</topology>
        <orientation evidence="2 8">Matrix side</orientation>
    </subcellularLocation>
</comment>
<dbReference type="AlphaFoldDB" id="A0A4S3JXA7"/>
<evidence type="ECO:0000256" key="4">
    <source>
        <dbReference type="ARBA" id="ARBA00022792"/>
    </source>
</evidence>
<evidence type="ECO:0000256" key="6">
    <source>
        <dbReference type="ARBA" id="ARBA00023128"/>
    </source>
</evidence>
<evidence type="ECO:0000256" key="3">
    <source>
        <dbReference type="ARBA" id="ARBA00010787"/>
    </source>
</evidence>
<dbReference type="VEuPathDB" id="FungiDB:EYZ11_000572"/>
<protein>
    <recommendedName>
        <fullName evidence="8">ATPase synthesis protein 25</fullName>
    </recommendedName>
</protein>
<evidence type="ECO:0000256" key="8">
    <source>
        <dbReference type="RuleBase" id="RU367062"/>
    </source>
</evidence>
<name>A0A4S3JXA7_9EURO</name>
<dbReference type="GO" id="GO:0140053">
    <property type="term" value="P:mitochondrial gene expression"/>
    <property type="evidence" value="ECO:0007669"/>
    <property type="project" value="UniProtKB-UniRule"/>
</dbReference>
<comment type="similarity">
    <text evidence="3 8">Belongs to the ATP25 family.</text>
</comment>
<gene>
    <name evidence="9" type="ORF">EYZ11_000572</name>
</gene>
<keyword evidence="10" id="KW-1185">Reference proteome</keyword>
<evidence type="ECO:0000256" key="7">
    <source>
        <dbReference type="ARBA" id="ARBA00023136"/>
    </source>
</evidence>
<sequence>MIIGTARSVKHLNVSADRLCRWLRSTWKLSPYADGLLGRNELKIKLRRKARRARIASQTGAMVDDKDDGITTGWICVNAGVVEKGPVPQQEMQNFEGFGHITGDTRVVVQMFTEEKRAEVDLEVLWQKTLDRDKREKQKRAEVTSTAPLEERRRFHSSLTLRILPTGQGLGSTPNPSSNLDSAFTQTHPNSFFNEDFRYELGQGPGDASTLFLRQFLEQLTGVSAEEKAISNIKLLCVAISRQHPAYSKEGLLEAFDYCTAMGYSISDELGFQVVSTLLTERPTGLLPDKDKETALDILEYLSFQGTDVLNMKVFNMIYKVTTRVSDVTSPEDAQERLASNKAAGLRILRMIDMLQVPFDPEQARILMVRLFQNQDYEGFWKLWRKLPLNDSPRTVADYELLFRLHIDLGDQSRAHQCLSTWFPMMSREDPPIPLQGQLLQDIRYCIILADPEIEDKVADGSTCHLARIWRECERTRAA</sequence>
<keyword evidence="7 8" id="KW-0472">Membrane</keyword>
<proteinExistence type="inferred from homology"/>
<keyword evidence="4 8" id="KW-0999">Mitochondrion inner membrane</keyword>
<dbReference type="PANTHER" id="PTHR28087">
    <property type="entry name" value="ATPASE SYNTHESIS PROTEIN 25, MITOCHONDRIAL"/>
    <property type="match status" value="1"/>
</dbReference>
<accession>A0A4S3JXA7</accession>
<dbReference type="Gene3D" id="3.30.460.10">
    <property type="entry name" value="Beta Polymerase, domain 2"/>
    <property type="match status" value="1"/>
</dbReference>
<comment type="function">
    <text evidence="8">Mitochondrial mRNA stabilization factor.</text>
</comment>
<dbReference type="STRING" id="1220188.A0A4S3JXA7"/>